<evidence type="ECO:0000313" key="9">
    <source>
        <dbReference type="EMBL" id="MBC8750765.1"/>
    </source>
</evidence>
<dbReference type="EMBL" id="VZQQ01000038">
    <property type="protein sequence ID" value="MBC8750765.1"/>
    <property type="molecule type" value="Genomic_DNA"/>
</dbReference>
<evidence type="ECO:0000313" key="10">
    <source>
        <dbReference type="Proteomes" id="UP000736373"/>
    </source>
</evidence>
<comment type="function">
    <text evidence="6 7">Catalyzes the synthesis of activated sulfate.</text>
</comment>
<dbReference type="GO" id="GO:0004020">
    <property type="term" value="F:adenylylsulfate kinase activity"/>
    <property type="evidence" value="ECO:0007669"/>
    <property type="project" value="UniProtKB-EC"/>
</dbReference>
<keyword evidence="10" id="KW-1185">Reference proteome</keyword>
<keyword evidence="3 6" id="KW-0808">Transferase</keyword>
<dbReference type="InterPro" id="IPR027417">
    <property type="entry name" value="P-loop_NTPase"/>
</dbReference>
<keyword evidence="4 6" id="KW-0547">Nucleotide-binding</keyword>
<dbReference type="PANTHER" id="PTHR42700">
    <property type="entry name" value="SULFATE ADENYLYLTRANSFERASE"/>
    <property type="match status" value="1"/>
</dbReference>
<keyword evidence="6 7" id="KW-0418">Kinase</keyword>
<proteinExistence type="inferred from homology"/>
<dbReference type="Proteomes" id="UP000736373">
    <property type="component" value="Unassembled WGS sequence"/>
</dbReference>
<evidence type="ECO:0000256" key="4">
    <source>
        <dbReference type="ARBA" id="ARBA00022741"/>
    </source>
</evidence>
<evidence type="ECO:0000259" key="8">
    <source>
        <dbReference type="Pfam" id="PF01583"/>
    </source>
</evidence>
<dbReference type="PANTHER" id="PTHR42700:SF1">
    <property type="entry name" value="SULFATE ADENYLYLTRANSFERASE"/>
    <property type="match status" value="1"/>
</dbReference>
<evidence type="ECO:0000256" key="7">
    <source>
        <dbReference type="RuleBase" id="RU004347"/>
    </source>
</evidence>
<feature type="domain" description="APS kinase" evidence="8">
    <location>
        <begin position="21"/>
        <end position="167"/>
    </location>
</feature>
<dbReference type="InterPro" id="IPR002891">
    <property type="entry name" value="APS"/>
</dbReference>
<comment type="caution">
    <text evidence="9">The sequence shown here is derived from an EMBL/GenBank/DDBJ whole genome shotgun (WGS) entry which is preliminary data.</text>
</comment>
<reference evidence="9 10" key="1">
    <citation type="submission" date="2019-09" db="EMBL/GenBank/DDBJ databases">
        <title>Paraburkholderia podalyriae sp. nov., A South African Podalyria-associated rhizobium.</title>
        <authorList>
            <person name="Mavima L."/>
            <person name="Beukes C.W."/>
            <person name="Palmer M."/>
            <person name="De Meyer S.E."/>
            <person name="James E.K."/>
            <person name="Maluk M."/>
            <person name="Avontuur J.R."/>
            <person name="Chan W.Y."/>
            <person name="Venter S.N."/>
            <person name="Steenkamp E.T."/>
        </authorList>
    </citation>
    <scope>NUCLEOTIDE SEQUENCE [LARGE SCALE GENOMIC DNA]</scope>
    <source>
        <strain evidence="9 10">WC7.3b</strain>
    </source>
</reference>
<dbReference type="InterPro" id="IPR050512">
    <property type="entry name" value="Sulf_AdTrans/APS_kinase"/>
</dbReference>
<evidence type="ECO:0000256" key="3">
    <source>
        <dbReference type="ARBA" id="ARBA00022679"/>
    </source>
</evidence>
<dbReference type="InterPro" id="IPR059117">
    <property type="entry name" value="APS_kinase_dom"/>
</dbReference>
<dbReference type="Pfam" id="PF01583">
    <property type="entry name" value="APS_kinase"/>
    <property type="match status" value="1"/>
</dbReference>
<dbReference type="SUPFAM" id="SSF52540">
    <property type="entry name" value="P-loop containing nucleoside triphosphate hydrolases"/>
    <property type="match status" value="1"/>
</dbReference>
<dbReference type="Gene3D" id="3.40.50.300">
    <property type="entry name" value="P-loop containing nucleotide triphosphate hydrolases"/>
    <property type="match status" value="1"/>
</dbReference>
<keyword evidence="5 6" id="KW-0067">ATP-binding</keyword>
<evidence type="ECO:0000256" key="1">
    <source>
        <dbReference type="ARBA" id="ARBA00001823"/>
    </source>
</evidence>
<feature type="active site" description="Phosphoserine intermediate" evidence="6">
    <location>
        <position position="100"/>
    </location>
</feature>
<dbReference type="EC" id="2.7.1.25" evidence="2 6"/>
<keyword evidence="6" id="KW-0597">Phosphoprotein</keyword>
<evidence type="ECO:0000256" key="2">
    <source>
        <dbReference type="ARBA" id="ARBA00012121"/>
    </source>
</evidence>
<accession>A0ABR7PWV2</accession>
<dbReference type="HAMAP" id="MF_00065">
    <property type="entry name" value="Adenylyl_sulf_kinase"/>
    <property type="match status" value="1"/>
</dbReference>
<comment type="catalytic activity">
    <reaction evidence="1 6 7">
        <text>adenosine 5'-phosphosulfate + ATP = 3'-phosphoadenylyl sulfate + ADP + H(+)</text>
        <dbReference type="Rhea" id="RHEA:24152"/>
        <dbReference type="ChEBI" id="CHEBI:15378"/>
        <dbReference type="ChEBI" id="CHEBI:30616"/>
        <dbReference type="ChEBI" id="CHEBI:58243"/>
        <dbReference type="ChEBI" id="CHEBI:58339"/>
        <dbReference type="ChEBI" id="CHEBI:456216"/>
        <dbReference type="EC" id="2.7.1.25"/>
    </reaction>
</comment>
<dbReference type="CDD" id="cd02027">
    <property type="entry name" value="APSK"/>
    <property type="match status" value="1"/>
</dbReference>
<dbReference type="NCBIfam" id="NF003013">
    <property type="entry name" value="PRK03846.1"/>
    <property type="match status" value="1"/>
</dbReference>
<name>A0ABR7PWV2_9BURK</name>
<dbReference type="NCBIfam" id="TIGR00455">
    <property type="entry name" value="apsK"/>
    <property type="match status" value="1"/>
</dbReference>
<gene>
    <name evidence="6 9" type="primary">cysC</name>
    <name evidence="9" type="ORF">F6X42_30530</name>
</gene>
<feature type="binding site" evidence="6">
    <location>
        <begin position="26"/>
        <end position="33"/>
    </location>
    <ligand>
        <name>ATP</name>
        <dbReference type="ChEBI" id="CHEBI:30616"/>
    </ligand>
</feature>
<comment type="similarity">
    <text evidence="6 7">Belongs to the APS kinase family.</text>
</comment>
<organism evidence="9 10">
    <name type="scientific">Paraburkholderia podalyriae</name>
    <dbReference type="NCBI Taxonomy" id="1938811"/>
    <lineage>
        <taxon>Bacteria</taxon>
        <taxon>Pseudomonadati</taxon>
        <taxon>Pseudomonadota</taxon>
        <taxon>Betaproteobacteria</taxon>
        <taxon>Burkholderiales</taxon>
        <taxon>Burkholderiaceae</taxon>
        <taxon>Paraburkholderia</taxon>
    </lineage>
</organism>
<protein>
    <recommendedName>
        <fullName evidence="2 6">Adenylyl-sulfate kinase</fullName>
        <ecNumber evidence="2 6">2.7.1.25</ecNumber>
    </recommendedName>
    <alternativeName>
        <fullName evidence="6">APS kinase</fullName>
    </alternativeName>
    <alternativeName>
        <fullName evidence="6">ATP adenosine-5'-phosphosulfate 3'-phosphotransferase</fullName>
    </alternativeName>
    <alternativeName>
        <fullName evidence="6">Adenosine-5'-phosphosulfate kinase</fullName>
    </alternativeName>
</protein>
<evidence type="ECO:0000256" key="6">
    <source>
        <dbReference type="HAMAP-Rule" id="MF_00065"/>
    </source>
</evidence>
<comment type="pathway">
    <text evidence="6 7">Sulfur metabolism; hydrogen sulfide biosynthesis; sulfite from sulfate: step 2/3.</text>
</comment>
<sequence length="207" mass="22628">MLARSSCAMGPNDAVFSYAPVLWLTGLPGAGKTTLAHALATVLMARGFRAMVLGGDVLRQGLSRDLGFSARDRYENVRRVSEVAAILARTGQITVVALISPLATMRNQAREVIGERFRQVYVKAGLEVCEARDSKGLYRKARRGELPDFTGVSVHCEPPLNPDLVVDTGARTVNECVTQLRIFVEREFANIGTTRASARKLLRRQAV</sequence>
<evidence type="ECO:0000256" key="5">
    <source>
        <dbReference type="ARBA" id="ARBA00022840"/>
    </source>
</evidence>